<evidence type="ECO:0000313" key="1">
    <source>
        <dbReference type="EMBL" id="EJX01441.1"/>
    </source>
</evidence>
<gene>
    <name evidence="1" type="ORF">EVA_10455</name>
</gene>
<reference evidence="1" key="1">
    <citation type="journal article" date="2012" name="PLoS ONE">
        <title>Gene sets for utilization of primary and secondary nutrition supplies in the distal gut of endangered iberian lynx.</title>
        <authorList>
            <person name="Alcaide M."/>
            <person name="Messina E."/>
            <person name="Richter M."/>
            <person name="Bargiela R."/>
            <person name="Peplies J."/>
            <person name="Huws S.A."/>
            <person name="Newbold C.J."/>
            <person name="Golyshin P.N."/>
            <person name="Simon M.A."/>
            <person name="Lopez G."/>
            <person name="Yakimov M.M."/>
            <person name="Ferrer M."/>
        </authorList>
    </citation>
    <scope>NUCLEOTIDE SEQUENCE</scope>
</reference>
<accession>J9CMU4</accession>
<name>J9CMU4_9ZZZZ</name>
<sequence length="34" mass="3609">MGKPSTMYNGSLLALMEPAPRTKMSNPPPGCALF</sequence>
<proteinExistence type="predicted"/>
<protein>
    <submittedName>
        <fullName evidence="1">Uncharacterized protein</fullName>
    </submittedName>
</protein>
<organism evidence="1">
    <name type="scientific">gut metagenome</name>
    <dbReference type="NCBI Taxonomy" id="749906"/>
    <lineage>
        <taxon>unclassified sequences</taxon>
        <taxon>metagenomes</taxon>
        <taxon>organismal metagenomes</taxon>
    </lineage>
</organism>
<dbReference type="AlphaFoldDB" id="J9CMU4"/>
<comment type="caution">
    <text evidence="1">The sequence shown here is derived from an EMBL/GenBank/DDBJ whole genome shotgun (WGS) entry which is preliminary data.</text>
</comment>
<dbReference type="EMBL" id="AMCI01002957">
    <property type="protein sequence ID" value="EJX01441.1"/>
    <property type="molecule type" value="Genomic_DNA"/>
</dbReference>